<sequence length="145" mass="17237">MKIKEYKLYKTAKKTARENNLEYVDSFETGKRNVLFDFSLLDNTDELTDEEKQYIREHALRNLHASDCEQFYGKEFDNFTTCIGRALYYPHKVYDEHGCERRYVIMQLAKIIHTRGTQNSVYDEYNSTEIKIDSGYKEPVGDYEV</sequence>
<evidence type="ECO:0000313" key="1">
    <source>
        <dbReference type="EMBL" id="DAE32892.1"/>
    </source>
</evidence>
<dbReference type="EMBL" id="BK059130">
    <property type="protein sequence ID" value="DAE32892.1"/>
    <property type="molecule type" value="Genomic_DNA"/>
</dbReference>
<organism evidence="1">
    <name type="scientific">virus sp. ctBS918</name>
    <dbReference type="NCBI Taxonomy" id="2825807"/>
    <lineage>
        <taxon>Viruses</taxon>
    </lineage>
</organism>
<name>A0A8S5RPE3_9VIRU</name>
<protein>
    <submittedName>
        <fullName evidence="1">Ferredoxin-fold anticodon binding domain protein</fullName>
    </submittedName>
</protein>
<proteinExistence type="predicted"/>
<accession>A0A8S5RPE3</accession>
<reference evidence="1" key="1">
    <citation type="journal article" date="2021" name="Proc. Natl. Acad. Sci. U.S.A.">
        <title>A Catalog of Tens of Thousands of Viruses from Human Metagenomes Reveals Hidden Associations with Chronic Diseases.</title>
        <authorList>
            <person name="Tisza M.J."/>
            <person name="Buck C.B."/>
        </authorList>
    </citation>
    <scope>NUCLEOTIDE SEQUENCE</scope>
    <source>
        <strain evidence="1">CtBS918</strain>
    </source>
</reference>